<dbReference type="Proteomes" id="UP001301769">
    <property type="component" value="Unassembled WGS sequence"/>
</dbReference>
<keyword evidence="1" id="KW-0472">Membrane</keyword>
<evidence type="ECO:0000313" key="2">
    <source>
        <dbReference type="EMBL" id="KAK4215267.1"/>
    </source>
</evidence>
<gene>
    <name evidence="2" type="ORF">QBC37DRAFT_419615</name>
</gene>
<keyword evidence="3" id="KW-1185">Reference proteome</keyword>
<keyword evidence="1" id="KW-1133">Transmembrane helix</keyword>
<organism evidence="2 3">
    <name type="scientific">Rhypophila decipiens</name>
    <dbReference type="NCBI Taxonomy" id="261697"/>
    <lineage>
        <taxon>Eukaryota</taxon>
        <taxon>Fungi</taxon>
        <taxon>Dikarya</taxon>
        <taxon>Ascomycota</taxon>
        <taxon>Pezizomycotina</taxon>
        <taxon>Sordariomycetes</taxon>
        <taxon>Sordariomycetidae</taxon>
        <taxon>Sordariales</taxon>
        <taxon>Naviculisporaceae</taxon>
        <taxon>Rhypophila</taxon>
    </lineage>
</organism>
<dbReference type="AlphaFoldDB" id="A0AAN6YES9"/>
<name>A0AAN6YES9_9PEZI</name>
<accession>A0AAN6YES9</accession>
<reference evidence="2" key="1">
    <citation type="journal article" date="2023" name="Mol. Phylogenet. Evol.">
        <title>Genome-scale phylogeny and comparative genomics of the fungal order Sordariales.</title>
        <authorList>
            <person name="Hensen N."/>
            <person name="Bonometti L."/>
            <person name="Westerberg I."/>
            <person name="Brannstrom I.O."/>
            <person name="Guillou S."/>
            <person name="Cros-Aarteil S."/>
            <person name="Calhoun S."/>
            <person name="Haridas S."/>
            <person name="Kuo A."/>
            <person name="Mondo S."/>
            <person name="Pangilinan J."/>
            <person name="Riley R."/>
            <person name="LaButti K."/>
            <person name="Andreopoulos B."/>
            <person name="Lipzen A."/>
            <person name="Chen C."/>
            <person name="Yan M."/>
            <person name="Daum C."/>
            <person name="Ng V."/>
            <person name="Clum A."/>
            <person name="Steindorff A."/>
            <person name="Ohm R.A."/>
            <person name="Martin F."/>
            <person name="Silar P."/>
            <person name="Natvig D.O."/>
            <person name="Lalanne C."/>
            <person name="Gautier V."/>
            <person name="Ament-Velasquez S.L."/>
            <person name="Kruys A."/>
            <person name="Hutchinson M.I."/>
            <person name="Powell A.J."/>
            <person name="Barry K."/>
            <person name="Miller A.N."/>
            <person name="Grigoriev I.V."/>
            <person name="Debuchy R."/>
            <person name="Gladieux P."/>
            <person name="Hiltunen Thoren M."/>
            <person name="Johannesson H."/>
        </authorList>
    </citation>
    <scope>NUCLEOTIDE SEQUENCE</scope>
    <source>
        <strain evidence="2">PSN293</strain>
    </source>
</reference>
<sequence length="91" mass="10501">MKLPLSRPWLLLGNTIVQPILCYLVFLFSFAYSDAEKYDPRRRICLLDLHCPIEQPKRSKGGSRYQHHSAITPTKSTLKSLKTAFSVYTPF</sequence>
<reference evidence="2" key="2">
    <citation type="submission" date="2023-05" db="EMBL/GenBank/DDBJ databases">
        <authorList>
            <consortium name="Lawrence Berkeley National Laboratory"/>
            <person name="Steindorff A."/>
            <person name="Hensen N."/>
            <person name="Bonometti L."/>
            <person name="Westerberg I."/>
            <person name="Brannstrom I.O."/>
            <person name="Guillou S."/>
            <person name="Cros-Aarteil S."/>
            <person name="Calhoun S."/>
            <person name="Haridas S."/>
            <person name="Kuo A."/>
            <person name="Mondo S."/>
            <person name="Pangilinan J."/>
            <person name="Riley R."/>
            <person name="Labutti K."/>
            <person name="Andreopoulos B."/>
            <person name="Lipzen A."/>
            <person name="Chen C."/>
            <person name="Yanf M."/>
            <person name="Daum C."/>
            <person name="Ng V."/>
            <person name="Clum A."/>
            <person name="Ohm R."/>
            <person name="Martin F."/>
            <person name="Silar P."/>
            <person name="Natvig D."/>
            <person name="Lalanne C."/>
            <person name="Gautier V."/>
            <person name="Ament-Velasquez S.L."/>
            <person name="Kruys A."/>
            <person name="Hutchinson M.I."/>
            <person name="Powell A.J."/>
            <person name="Barry K."/>
            <person name="Miller A.N."/>
            <person name="Grigoriev I.V."/>
            <person name="Debuchy R."/>
            <person name="Gladieux P."/>
            <person name="Thoren M.H."/>
            <person name="Johannesson H."/>
        </authorList>
    </citation>
    <scope>NUCLEOTIDE SEQUENCE</scope>
    <source>
        <strain evidence="2">PSN293</strain>
    </source>
</reference>
<evidence type="ECO:0000313" key="3">
    <source>
        <dbReference type="Proteomes" id="UP001301769"/>
    </source>
</evidence>
<proteinExistence type="predicted"/>
<keyword evidence="1" id="KW-0812">Transmembrane</keyword>
<comment type="caution">
    <text evidence="2">The sequence shown here is derived from an EMBL/GenBank/DDBJ whole genome shotgun (WGS) entry which is preliminary data.</text>
</comment>
<feature type="transmembrane region" description="Helical" evidence="1">
    <location>
        <begin position="12"/>
        <end position="33"/>
    </location>
</feature>
<dbReference type="EMBL" id="MU858082">
    <property type="protein sequence ID" value="KAK4215267.1"/>
    <property type="molecule type" value="Genomic_DNA"/>
</dbReference>
<evidence type="ECO:0000256" key="1">
    <source>
        <dbReference type="SAM" id="Phobius"/>
    </source>
</evidence>
<protein>
    <submittedName>
        <fullName evidence="2">Uncharacterized protein</fullName>
    </submittedName>
</protein>